<gene>
    <name evidence="1" type="ORF">SNAT2548_LOCUS3369</name>
</gene>
<organism evidence="1 2">
    <name type="scientific">Symbiodinium natans</name>
    <dbReference type="NCBI Taxonomy" id="878477"/>
    <lineage>
        <taxon>Eukaryota</taxon>
        <taxon>Sar</taxon>
        <taxon>Alveolata</taxon>
        <taxon>Dinophyceae</taxon>
        <taxon>Suessiales</taxon>
        <taxon>Symbiodiniaceae</taxon>
        <taxon>Symbiodinium</taxon>
    </lineage>
</organism>
<reference evidence="1" key="1">
    <citation type="submission" date="2021-02" db="EMBL/GenBank/DDBJ databases">
        <authorList>
            <person name="Dougan E. K."/>
            <person name="Rhodes N."/>
            <person name="Thang M."/>
            <person name="Chan C."/>
        </authorList>
    </citation>
    <scope>NUCLEOTIDE SEQUENCE</scope>
</reference>
<protein>
    <submittedName>
        <fullName evidence="1">Uncharacterized protein</fullName>
    </submittedName>
</protein>
<accession>A0A812I7Q7</accession>
<dbReference type="Proteomes" id="UP000604046">
    <property type="component" value="Unassembled WGS sequence"/>
</dbReference>
<comment type="caution">
    <text evidence="1">The sequence shown here is derived from an EMBL/GenBank/DDBJ whole genome shotgun (WGS) entry which is preliminary data.</text>
</comment>
<evidence type="ECO:0000313" key="2">
    <source>
        <dbReference type="Proteomes" id="UP000604046"/>
    </source>
</evidence>
<proteinExistence type="predicted"/>
<sequence>MEGLNESRLEGRSALLDLAERLLYLPDDFPSAHLQVEVPLINTCLTMASALEHLPNYENVGLALSVAEMQEAVMGFGLLNKVQAFCRLSTSFRLSKAPTSQPCCAMLTLITS</sequence>
<dbReference type="AlphaFoldDB" id="A0A812I7Q7"/>
<name>A0A812I7Q7_9DINO</name>
<dbReference type="EMBL" id="CAJNDS010000205">
    <property type="protein sequence ID" value="CAE7027953.1"/>
    <property type="molecule type" value="Genomic_DNA"/>
</dbReference>
<keyword evidence="2" id="KW-1185">Reference proteome</keyword>
<evidence type="ECO:0000313" key="1">
    <source>
        <dbReference type="EMBL" id="CAE7027953.1"/>
    </source>
</evidence>